<feature type="domain" description="C-type lectin" evidence="3">
    <location>
        <begin position="267"/>
        <end position="394"/>
    </location>
</feature>
<keyword evidence="2" id="KW-0472">Membrane</keyword>
<dbReference type="RefSeq" id="WP_146651000.1">
    <property type="nucleotide sequence ID" value="NZ_CP012333.1"/>
</dbReference>
<protein>
    <recommendedName>
        <fullName evidence="3">C-type lectin domain-containing protein</fullName>
    </recommendedName>
</protein>
<sequence>MERSSCEQASNRSWTAWRGGSQGQGVRSWRTLAITLVAAAFAVAIVGACLPDLEVPPPATLSEAGVSSSSRGCGDGLIETLDDGGDAGESCDPGEAGARGCEDCRITCEGTLDPVSGHCYFLGGAESSYKDALATCDQAQAHVVTFSSTAEAALVDTVAGGSPYWVGLAYNDAELSAYAPANREEPGAARARESGPCPGCFAIGIEAGTLPASDGGAAVDCVASDHGQWIQVPCESAPFAAICEREPIGLRMQSCAGGYCFTLPATVGRKTYLLVVSMDTAEQAALTCASLEGGSLVRFDSREEREQLAHEITARFPGEPQLEFWIGMRNDGGVWNWDDGDASRPPPWGDGEPAEAAPGTRAYVSISAGEVPPYDTQLAHTDKGPAQVLRYVCERPAPK</sequence>
<dbReference type="InterPro" id="IPR016186">
    <property type="entry name" value="C-type_lectin-like/link_sf"/>
</dbReference>
<dbReference type="CDD" id="cd00037">
    <property type="entry name" value="CLECT"/>
    <property type="match status" value="2"/>
</dbReference>
<dbReference type="Gene3D" id="3.10.100.10">
    <property type="entry name" value="Mannose-Binding Protein A, subunit A"/>
    <property type="match status" value="2"/>
</dbReference>
<proteinExistence type="predicted"/>
<keyword evidence="5" id="KW-1185">Reference proteome</keyword>
<dbReference type="Proteomes" id="UP000064967">
    <property type="component" value="Chromosome"/>
</dbReference>
<dbReference type="AlphaFoldDB" id="A0A0K1Q1A6"/>
<dbReference type="InterPro" id="IPR050111">
    <property type="entry name" value="C-type_lectin/snaclec_domain"/>
</dbReference>
<feature type="compositionally biased region" description="Polar residues" evidence="1">
    <location>
        <begin position="1"/>
        <end position="14"/>
    </location>
</feature>
<evidence type="ECO:0000313" key="5">
    <source>
        <dbReference type="Proteomes" id="UP000064967"/>
    </source>
</evidence>
<keyword evidence="2" id="KW-1133">Transmembrane helix</keyword>
<dbReference type="SMART" id="SM00034">
    <property type="entry name" value="CLECT"/>
    <property type="match status" value="2"/>
</dbReference>
<feature type="region of interest" description="Disordered" evidence="1">
    <location>
        <begin position="1"/>
        <end position="23"/>
    </location>
</feature>
<dbReference type="SUPFAM" id="SSF56436">
    <property type="entry name" value="C-type lectin-like"/>
    <property type="match status" value="2"/>
</dbReference>
<dbReference type="InterPro" id="IPR016187">
    <property type="entry name" value="CTDL_fold"/>
</dbReference>
<reference evidence="4 5" key="1">
    <citation type="submission" date="2015-08" db="EMBL/GenBank/DDBJ databases">
        <authorList>
            <person name="Babu N.S."/>
            <person name="Beckwith C.J."/>
            <person name="Beseler K.G."/>
            <person name="Brison A."/>
            <person name="Carone J.V."/>
            <person name="Caskin T.P."/>
            <person name="Diamond M."/>
            <person name="Durham M.E."/>
            <person name="Foxe J.M."/>
            <person name="Go M."/>
            <person name="Henderson B.A."/>
            <person name="Jones I.B."/>
            <person name="McGettigan J.A."/>
            <person name="Micheletti S.J."/>
            <person name="Nasrallah M.E."/>
            <person name="Ortiz D."/>
            <person name="Piller C.R."/>
            <person name="Privatt S.R."/>
            <person name="Schneider S.L."/>
            <person name="Sharp S."/>
            <person name="Smith T.C."/>
            <person name="Stanton J.D."/>
            <person name="Ullery H.E."/>
            <person name="Wilson R.J."/>
            <person name="Serrano M.G."/>
            <person name="Buck G."/>
            <person name="Lee V."/>
            <person name="Wang Y."/>
            <person name="Carvalho R."/>
            <person name="Voegtly L."/>
            <person name="Shi R."/>
            <person name="Duckworth R."/>
            <person name="Johnson A."/>
            <person name="Loviza R."/>
            <person name="Walstead R."/>
            <person name="Shah Z."/>
            <person name="Kiflezghi M."/>
            <person name="Wade K."/>
            <person name="Ball S.L."/>
            <person name="Bradley K.W."/>
            <person name="Asai D.J."/>
            <person name="Bowman C.A."/>
            <person name="Russell D.A."/>
            <person name="Pope W.H."/>
            <person name="Jacobs-Sera D."/>
            <person name="Hendrix R.W."/>
            <person name="Hatfull G.F."/>
        </authorList>
    </citation>
    <scope>NUCLEOTIDE SEQUENCE [LARGE SCALE GENOMIC DNA]</scope>
    <source>
        <strain evidence="4 5">DSM 27648</strain>
    </source>
</reference>
<evidence type="ECO:0000256" key="2">
    <source>
        <dbReference type="SAM" id="Phobius"/>
    </source>
</evidence>
<dbReference type="PANTHER" id="PTHR22803">
    <property type="entry name" value="MANNOSE, PHOSPHOLIPASE, LECTIN RECEPTOR RELATED"/>
    <property type="match status" value="1"/>
</dbReference>
<dbReference type="PROSITE" id="PS50041">
    <property type="entry name" value="C_TYPE_LECTIN_2"/>
    <property type="match status" value="2"/>
</dbReference>
<organism evidence="4 5">
    <name type="scientific">Labilithrix luteola</name>
    <dbReference type="NCBI Taxonomy" id="1391654"/>
    <lineage>
        <taxon>Bacteria</taxon>
        <taxon>Pseudomonadati</taxon>
        <taxon>Myxococcota</taxon>
        <taxon>Polyangia</taxon>
        <taxon>Polyangiales</taxon>
        <taxon>Labilitrichaceae</taxon>
        <taxon>Labilithrix</taxon>
    </lineage>
</organism>
<dbReference type="Pfam" id="PF00059">
    <property type="entry name" value="Lectin_C"/>
    <property type="match status" value="2"/>
</dbReference>
<dbReference type="KEGG" id="llu:AKJ09_06227"/>
<accession>A0A0K1Q1A6</accession>
<gene>
    <name evidence="4" type="ORF">AKJ09_06227</name>
</gene>
<name>A0A0K1Q1A6_9BACT</name>
<keyword evidence="2" id="KW-0812">Transmembrane</keyword>
<evidence type="ECO:0000313" key="4">
    <source>
        <dbReference type="EMBL" id="AKU99563.1"/>
    </source>
</evidence>
<evidence type="ECO:0000256" key="1">
    <source>
        <dbReference type="SAM" id="MobiDB-lite"/>
    </source>
</evidence>
<dbReference type="STRING" id="1391654.AKJ09_06227"/>
<dbReference type="InterPro" id="IPR001304">
    <property type="entry name" value="C-type_lectin-like"/>
</dbReference>
<evidence type="ECO:0000259" key="3">
    <source>
        <dbReference type="PROSITE" id="PS50041"/>
    </source>
</evidence>
<dbReference type="EMBL" id="CP012333">
    <property type="protein sequence ID" value="AKU99563.1"/>
    <property type="molecule type" value="Genomic_DNA"/>
</dbReference>
<feature type="domain" description="C-type lectin" evidence="3">
    <location>
        <begin position="115"/>
        <end position="235"/>
    </location>
</feature>
<feature type="transmembrane region" description="Helical" evidence="2">
    <location>
        <begin position="32"/>
        <end position="53"/>
    </location>
</feature>